<dbReference type="EMBL" id="AM920435">
    <property type="protein sequence ID" value="CAP86074.1"/>
    <property type="molecule type" value="Genomic_DNA"/>
</dbReference>
<proteinExistence type="predicted"/>
<reference evidence="1 2" key="1">
    <citation type="journal article" date="2008" name="Nat. Biotechnol.">
        <title>Genome sequencing and analysis of the filamentous fungus Penicillium chrysogenum.</title>
        <authorList>
            <person name="van den Berg M.A."/>
            <person name="Albang R."/>
            <person name="Albermann K."/>
            <person name="Badger J.H."/>
            <person name="Daran J.-M."/>
            <person name="Driessen A.J.M."/>
            <person name="Garcia-Estrada C."/>
            <person name="Fedorova N.D."/>
            <person name="Harris D.M."/>
            <person name="Heijne W.H.M."/>
            <person name="Joardar V.S."/>
            <person name="Kiel J.A.K.W."/>
            <person name="Kovalchuk A."/>
            <person name="Martin J.F."/>
            <person name="Nierman W.C."/>
            <person name="Nijland J.G."/>
            <person name="Pronk J.T."/>
            <person name="Roubos J.A."/>
            <person name="van der Klei I.J."/>
            <person name="van Peij N.N.M.E."/>
            <person name="Veenhuis M."/>
            <person name="von Doehren H."/>
            <person name="Wagner C."/>
            <person name="Wortman J.R."/>
            <person name="Bovenberg R.A.L."/>
        </authorList>
    </citation>
    <scope>NUCLEOTIDE SEQUENCE [LARGE SCALE GENOMIC DNA]</scope>
    <source>
        <strain evidence="2">ATCC 28089 / DSM 1075 / NRRL 1951 / Wisconsin 54-1255</strain>
    </source>
</reference>
<dbReference type="VEuPathDB" id="FungiDB:PCH_Pc20g07450"/>
<name>B6HDF1_PENRW</name>
<keyword evidence="2" id="KW-1185">Reference proteome</keyword>
<organism evidence="1 2">
    <name type="scientific">Penicillium rubens (strain ATCC 28089 / DSM 1075 / NRRL 1951 / Wisconsin 54-1255)</name>
    <name type="common">Penicillium chrysogenum</name>
    <dbReference type="NCBI Taxonomy" id="500485"/>
    <lineage>
        <taxon>Eukaryota</taxon>
        <taxon>Fungi</taxon>
        <taxon>Dikarya</taxon>
        <taxon>Ascomycota</taxon>
        <taxon>Pezizomycotina</taxon>
        <taxon>Eurotiomycetes</taxon>
        <taxon>Eurotiomycetidae</taxon>
        <taxon>Eurotiales</taxon>
        <taxon>Aspergillaceae</taxon>
        <taxon>Penicillium</taxon>
        <taxon>Penicillium chrysogenum species complex</taxon>
    </lineage>
</organism>
<evidence type="ECO:0000313" key="1">
    <source>
        <dbReference type="EMBL" id="CAP86074.1"/>
    </source>
</evidence>
<protein>
    <submittedName>
        <fullName evidence="1">Uncharacterized protein</fullName>
    </submittedName>
</protein>
<evidence type="ECO:0000313" key="2">
    <source>
        <dbReference type="Proteomes" id="UP000000724"/>
    </source>
</evidence>
<dbReference type="HOGENOM" id="CLU_1787455_0_0_1"/>
<gene>
    <name evidence="1" type="ORF">Pc20g07450</name>
    <name evidence="1" type="ORF">PCH_Pc20g07450</name>
</gene>
<dbReference type="AlphaFoldDB" id="B6HDF1"/>
<sequence length="145" mass="15471">MYGSTKWSSSYCLHLPVSVYLCLSVGSRRPGDIVPPPSAGRSLSAELFFVPNMGFTVRSTGRFQSITRLSMPMACYTVERSKSATGRSHSLSLGIIPDTFQMGLSEFDESISCVSGPSGLCISNSQLFDSGPVACLTRALMGNAV</sequence>
<accession>B6HDF1</accession>
<dbReference type="Proteomes" id="UP000000724">
    <property type="component" value="Contig Pc00c20"/>
</dbReference>